<dbReference type="InterPro" id="IPR040676">
    <property type="entry name" value="DUF5641"/>
</dbReference>
<dbReference type="Gene3D" id="2.40.70.10">
    <property type="entry name" value="Acid Proteases"/>
    <property type="match status" value="1"/>
</dbReference>
<dbReference type="GO" id="GO:0042575">
    <property type="term" value="C:DNA polymerase complex"/>
    <property type="evidence" value="ECO:0007669"/>
    <property type="project" value="UniProtKB-ARBA"/>
</dbReference>
<dbReference type="Gene3D" id="1.10.340.70">
    <property type="match status" value="1"/>
</dbReference>
<feature type="region of interest" description="Disordered" evidence="1">
    <location>
        <begin position="103"/>
        <end position="128"/>
    </location>
</feature>
<organism evidence="3">
    <name type="scientific">Cacopsylla melanoneura</name>
    <dbReference type="NCBI Taxonomy" id="428564"/>
    <lineage>
        <taxon>Eukaryota</taxon>
        <taxon>Metazoa</taxon>
        <taxon>Ecdysozoa</taxon>
        <taxon>Arthropoda</taxon>
        <taxon>Hexapoda</taxon>
        <taxon>Insecta</taxon>
        <taxon>Pterygota</taxon>
        <taxon>Neoptera</taxon>
        <taxon>Paraneoptera</taxon>
        <taxon>Hemiptera</taxon>
        <taxon>Sternorrhyncha</taxon>
        <taxon>Psylloidea</taxon>
        <taxon>Psyllidae</taxon>
        <taxon>Psyllinae</taxon>
        <taxon>Cacopsylla</taxon>
    </lineage>
</organism>
<dbReference type="SUPFAM" id="SSF53098">
    <property type="entry name" value="Ribonuclease H-like"/>
    <property type="match status" value="1"/>
</dbReference>
<evidence type="ECO:0000256" key="1">
    <source>
        <dbReference type="SAM" id="MobiDB-lite"/>
    </source>
</evidence>
<dbReference type="PANTHER" id="PTHR47331:SF5">
    <property type="entry name" value="RIBONUCLEASE H"/>
    <property type="match status" value="1"/>
</dbReference>
<proteinExistence type="predicted"/>
<dbReference type="Pfam" id="PF17921">
    <property type="entry name" value="Integrase_H2C2"/>
    <property type="match status" value="1"/>
</dbReference>
<dbReference type="Pfam" id="PF18701">
    <property type="entry name" value="DUF5641"/>
    <property type="match status" value="1"/>
</dbReference>
<dbReference type="Gene3D" id="3.30.420.10">
    <property type="entry name" value="Ribonuclease H-like superfamily/Ribonuclease H"/>
    <property type="match status" value="1"/>
</dbReference>
<evidence type="ECO:0000313" key="3">
    <source>
        <dbReference type="EMBL" id="CAG6763802.1"/>
    </source>
</evidence>
<dbReference type="GO" id="GO:0003676">
    <property type="term" value="F:nucleic acid binding"/>
    <property type="evidence" value="ECO:0007669"/>
    <property type="project" value="InterPro"/>
</dbReference>
<dbReference type="SUPFAM" id="SSF56672">
    <property type="entry name" value="DNA/RNA polymerases"/>
    <property type="match status" value="1"/>
</dbReference>
<dbReference type="Pfam" id="PF05380">
    <property type="entry name" value="Peptidase_A17"/>
    <property type="match status" value="1"/>
</dbReference>
<dbReference type="InterPro" id="IPR008042">
    <property type="entry name" value="Retrotrans_Pao"/>
</dbReference>
<dbReference type="InterPro" id="IPR012337">
    <property type="entry name" value="RNaseH-like_sf"/>
</dbReference>
<dbReference type="InterPro" id="IPR005312">
    <property type="entry name" value="DUF1759"/>
</dbReference>
<evidence type="ECO:0000259" key="2">
    <source>
        <dbReference type="PROSITE" id="PS50994"/>
    </source>
</evidence>
<feature type="compositionally biased region" description="Low complexity" evidence="1">
    <location>
        <begin position="493"/>
        <end position="502"/>
    </location>
</feature>
<dbReference type="PANTHER" id="PTHR47331">
    <property type="entry name" value="PHD-TYPE DOMAIN-CONTAINING PROTEIN"/>
    <property type="match status" value="1"/>
</dbReference>
<dbReference type="InterPro" id="IPR036397">
    <property type="entry name" value="RNaseH_sf"/>
</dbReference>
<accession>A0A8D9AEF9</accession>
<dbReference type="InterPro" id="IPR001584">
    <property type="entry name" value="Integrase_cat-core"/>
</dbReference>
<dbReference type="InterPro" id="IPR021109">
    <property type="entry name" value="Peptidase_aspartic_dom_sf"/>
</dbReference>
<dbReference type="InterPro" id="IPR008737">
    <property type="entry name" value="DUF1758"/>
</dbReference>
<name>A0A8D9AEF9_9HEMI</name>
<feature type="region of interest" description="Disordered" evidence="1">
    <location>
        <begin position="493"/>
        <end position="512"/>
    </location>
</feature>
<dbReference type="GO" id="GO:0071897">
    <property type="term" value="P:DNA biosynthetic process"/>
    <property type="evidence" value="ECO:0007669"/>
    <property type="project" value="UniProtKB-ARBA"/>
</dbReference>
<dbReference type="Pfam" id="PF05585">
    <property type="entry name" value="DUF1758"/>
    <property type="match status" value="1"/>
</dbReference>
<dbReference type="InterPro" id="IPR041588">
    <property type="entry name" value="Integrase_H2C2"/>
</dbReference>
<dbReference type="EMBL" id="HBUF01564335">
    <property type="protein sequence ID" value="CAG6763802.1"/>
    <property type="molecule type" value="Transcribed_RNA"/>
</dbReference>
<feature type="domain" description="Integrase catalytic" evidence="2">
    <location>
        <begin position="1555"/>
        <end position="1745"/>
    </location>
</feature>
<protein>
    <recommendedName>
        <fullName evidence="2">Integrase catalytic domain-containing protein</fullName>
    </recommendedName>
</protein>
<dbReference type="InterPro" id="IPR043128">
    <property type="entry name" value="Rev_trsase/Diguanyl_cyclase"/>
</dbReference>
<dbReference type="PROSITE" id="PS50994">
    <property type="entry name" value="INTEGRASE"/>
    <property type="match status" value="1"/>
</dbReference>
<sequence length="1873" mass="215033">MTARAFHYAKRNLFKITVELKEKYRDIDVTEENLHYFKVAAAEMVEAFQEFERTRREYEPNHSDPDPNVSILTDEEENTMSSCKRFIRLLNAKIATFEGDRQLEHEERQRTDELAFRERQQEQQRDDELALRDRQRIDELALRVRQLEADTALRQQELTSKERIELERIRLTAATQPETNHRSGLPKIELTKFSGDVTTFTEFIDSFNALVHNRSDLKANEKFHYLKSVVLGPVAKLIEGIRVTDANYQIALDLLKETYGSKPVIVTKLFDELNELKPVSWKPNDLYSFYQNVEVKFKLLENEGCNLENEIVRSVLFRKLPTSVQSELVKEKGLTFTTQDLRNVINKEAKTYIAINSFKSPGTVNSFLPTAPATTFVPRANVNFRPNPSSLPTNRFPNIRASQRLPTTHSLVTNRSQECMFCKGLHLSDDCKLGLGERKGKLVGTCYLCLKNDHLFTQCNERNSYKCSHCNCVGHHNRVLCPTYIYPPNNNNGKYRPNNNRNSFVPRQNHDQRKGESLLLTNSNVPTFANNDVCNFPSLVNCSNNIPPSPYSSQDCRNDPSLSMTTQNDPSSLSSSDNYRVYLQSATVLVRNKSTNRDIEAHVVFDSGATASYITEGLVKKLGLKHDYSRDVNVYTFGESRPKSIPMHSTHVQLTDKTGRVYEVNVNQVPTIAGSVAHKLFVPEVIENLCRKYDLADRYLDKNNDQAYDILIGNDYYMTFMTNNTIQVNEHLYLIGSVFGFLLSGKVQCNINDNLNETTNLFVHLDRPLSHEHDLRLLWDLETLGIKENPSLTDDDLALRKFEISVVYKDKRYFVDFPWKDDRDVQSNYGLALGRLRSLVTRHKEDGILESCKANFEEQLKLGILERVCSSPTSNDIYCHYLPYHVVVNNERETTKIRVVMDASAKQDRNKPSLNQLLYRGPVLLENLCSLLLRFRTHKFGIIGDLEKAFLNIGLNESERDFTRILWLKDTEKPITYDNLVVLRHTRIPFGVTSSPFLLTGVISTHLSKYNSDDMIQKLKQDIYVDNLVTGLNNERELLDFIERSRKIFSDASLNLRAWATNCVHEEFDSLPPEIKSSKNIQSVLGIQWNTENDTLFLKSSVKIDKEKKVTKRVLLSVLSSFYDVLGLWSPVTVKLKMLIQRSWTMTKDWDTVVSDEDATLFREIVDDLDTIPNYDIPRLVGTITDTTYLELHVFSDACMYAYGATVHVRCINGSDISCNLVFAKIRISPKNITLPRLELMGALVAYRCLLYVTKSLHRAVSKVFLWSDSTCVLHWIHTRKLLPVFVKNRVNEIRSGDLDIVFKYVRTHHNPADLCRGQSGKSLKNNALWWHGPEFLCKIEKDWPLENIDFGNVNLDSENPLYENSEIDLLADTGGKEKNKIKVSSPCKINESEFTSFSDLISHTCIVKRGGDNRAPISNIEYTAARNDWLKYLQSNHFSQTINSLESGKKDSLSINLGLELDSNGILILKGRFVEMKVDGENPFPILLPRKDHLTDIIVLDIHVKCFHVGVNQTLATLRNDYWLTSGRTEIKRILKSCDTCKMFNSKPYATPEFSSFPNYRLQKNLAFTYSAVDYFGPLYVKDGKSKSRSIWCLLFTCLTTRAIHLELVDSESSSDLLLAFRRFLARTGGCKSLLSDNAAQFQLLQKTFQHMYSDNDSHGILNENKIDFRFTPALSPWAGGCFERLISITKQCLRKTIGNITLTLCQLTTLISEIEHIINSRPLGYFGEEDFIITPNHFLGIKRDSFLPDLSSCSEPRNQGAVSTLVREWKKGNQYLEVFWLKWSSQYIQSLRERNDTKWKSGKVAHRVPKVNDVVLVRQPKKKNREMWPHGVIVKLHFGRDKQVRHVDVKLPTGVVISRPISWLYPFECDE</sequence>
<dbReference type="InterPro" id="IPR043502">
    <property type="entry name" value="DNA/RNA_pol_sf"/>
</dbReference>
<dbReference type="GO" id="GO:0015074">
    <property type="term" value="P:DNA integration"/>
    <property type="evidence" value="ECO:0007669"/>
    <property type="project" value="InterPro"/>
</dbReference>
<dbReference type="Pfam" id="PF03564">
    <property type="entry name" value="DUF1759"/>
    <property type="match status" value="1"/>
</dbReference>
<dbReference type="Gene3D" id="3.30.70.270">
    <property type="match status" value="1"/>
</dbReference>
<feature type="region of interest" description="Disordered" evidence="1">
    <location>
        <begin position="551"/>
        <end position="576"/>
    </location>
</feature>
<reference evidence="3" key="1">
    <citation type="submission" date="2021-05" db="EMBL/GenBank/DDBJ databases">
        <authorList>
            <person name="Alioto T."/>
            <person name="Alioto T."/>
            <person name="Gomez Garrido J."/>
        </authorList>
    </citation>
    <scope>NUCLEOTIDE SEQUENCE</scope>
</reference>
<dbReference type="Gene3D" id="3.10.10.10">
    <property type="entry name" value="HIV Type 1 Reverse Transcriptase, subunit A, domain 1"/>
    <property type="match status" value="1"/>
</dbReference>